<dbReference type="InterPro" id="IPR041682">
    <property type="entry name" value="AAA_14"/>
</dbReference>
<accession>A0A2A9FGI5</accession>
<dbReference type="Pfam" id="PF13635">
    <property type="entry name" value="DUF4143"/>
    <property type="match status" value="1"/>
</dbReference>
<name>A0A2A9FGI5_9PSEU</name>
<comment type="caution">
    <text evidence="3">The sequence shown here is derived from an EMBL/GenBank/DDBJ whole genome shotgun (WGS) entry which is preliminary data.</text>
</comment>
<dbReference type="InterPro" id="IPR025420">
    <property type="entry name" value="DUF4143"/>
</dbReference>
<dbReference type="PANTHER" id="PTHR43566">
    <property type="entry name" value="CONSERVED PROTEIN"/>
    <property type="match status" value="1"/>
</dbReference>
<keyword evidence="4" id="KW-1185">Reference proteome</keyword>
<gene>
    <name evidence="3" type="ORF">ATK36_4703</name>
</gene>
<evidence type="ECO:0000313" key="3">
    <source>
        <dbReference type="EMBL" id="PFG49545.1"/>
    </source>
</evidence>
<protein>
    <recommendedName>
        <fullName evidence="5">AAA+ ATPase domain-containing protein</fullName>
    </recommendedName>
</protein>
<dbReference type="RefSeq" id="WP_211291937.1">
    <property type="nucleotide sequence ID" value="NZ_JBIAKZ010000004.1"/>
</dbReference>
<evidence type="ECO:0000313" key="4">
    <source>
        <dbReference type="Proteomes" id="UP000243542"/>
    </source>
</evidence>
<sequence>MTSVPELFARHALDAVTEALSDTRVVLVNGARQVGKSTLARLTAQARVAEVRNLDLPQDLEAAIADPSGFVDFDRLMIIDEIQRAAQLFLPIKAKVDLDPRPGRFLLTGSSQVLALRGLPDTLPGRSETIELWPLSQGEIDGTRDEFVDAAFALGPDVHHRSELRRQDYAERAVRGGFPEAVRRTVPQRRARFFQSYLNDLVERDVRQLGEIERFSQLRTLLRLVAARNAGLLVPTALGNAAGLSHHTAQRYLGLFEEVFLIKRIPAWSRNLSARAVDTPKVAFVDTGIAADLIQAEPAALVRPGGEFGALLEGFVLMELARQLTWSQTRAELYHYRTKDKVEVDAVLENRRGQVIAIEVKAATTVSSRDFRGIRHLEQRLGSDFLAGYVLHTGTETLPFGPKLRAVPISALWQLAG</sequence>
<organism evidence="3 4">
    <name type="scientific">Amycolatopsis sulphurea</name>
    <dbReference type="NCBI Taxonomy" id="76022"/>
    <lineage>
        <taxon>Bacteria</taxon>
        <taxon>Bacillati</taxon>
        <taxon>Actinomycetota</taxon>
        <taxon>Actinomycetes</taxon>
        <taxon>Pseudonocardiales</taxon>
        <taxon>Pseudonocardiaceae</taxon>
        <taxon>Amycolatopsis</taxon>
    </lineage>
</organism>
<dbReference type="EMBL" id="PDJK01000002">
    <property type="protein sequence ID" value="PFG49545.1"/>
    <property type="molecule type" value="Genomic_DNA"/>
</dbReference>
<dbReference type="InterPro" id="IPR027417">
    <property type="entry name" value="P-loop_NTPase"/>
</dbReference>
<dbReference type="PANTHER" id="PTHR43566:SF2">
    <property type="entry name" value="DUF4143 DOMAIN-CONTAINING PROTEIN"/>
    <property type="match status" value="1"/>
</dbReference>
<evidence type="ECO:0000259" key="1">
    <source>
        <dbReference type="Pfam" id="PF13173"/>
    </source>
</evidence>
<dbReference type="AlphaFoldDB" id="A0A2A9FGI5"/>
<evidence type="ECO:0008006" key="5">
    <source>
        <dbReference type="Google" id="ProtNLM"/>
    </source>
</evidence>
<feature type="domain" description="AAA" evidence="1">
    <location>
        <begin position="23"/>
        <end position="140"/>
    </location>
</feature>
<proteinExistence type="predicted"/>
<dbReference type="SUPFAM" id="SSF52540">
    <property type="entry name" value="P-loop containing nucleoside triphosphate hydrolases"/>
    <property type="match status" value="1"/>
</dbReference>
<evidence type="ECO:0000259" key="2">
    <source>
        <dbReference type="Pfam" id="PF13635"/>
    </source>
</evidence>
<feature type="domain" description="DUF4143" evidence="2">
    <location>
        <begin position="203"/>
        <end position="362"/>
    </location>
</feature>
<dbReference type="Pfam" id="PF13173">
    <property type="entry name" value="AAA_14"/>
    <property type="match status" value="1"/>
</dbReference>
<dbReference type="Proteomes" id="UP000243542">
    <property type="component" value="Unassembled WGS sequence"/>
</dbReference>
<reference evidence="3 4" key="1">
    <citation type="submission" date="2017-10" db="EMBL/GenBank/DDBJ databases">
        <title>Sequencing the genomes of 1000 actinobacteria strains.</title>
        <authorList>
            <person name="Klenk H.-P."/>
        </authorList>
    </citation>
    <scope>NUCLEOTIDE SEQUENCE [LARGE SCALE GENOMIC DNA]</scope>
    <source>
        <strain evidence="3 4">DSM 46092</strain>
    </source>
</reference>